<organism evidence="21 22">
    <name type="scientific">Zingiber officinale</name>
    <name type="common">Ginger</name>
    <name type="synonym">Amomum zingiber</name>
    <dbReference type="NCBI Taxonomy" id="94328"/>
    <lineage>
        <taxon>Eukaryota</taxon>
        <taxon>Viridiplantae</taxon>
        <taxon>Streptophyta</taxon>
        <taxon>Embryophyta</taxon>
        <taxon>Tracheophyta</taxon>
        <taxon>Spermatophyta</taxon>
        <taxon>Magnoliopsida</taxon>
        <taxon>Liliopsida</taxon>
        <taxon>Zingiberales</taxon>
        <taxon>Zingiberaceae</taxon>
        <taxon>Zingiber</taxon>
    </lineage>
</organism>
<dbReference type="GO" id="GO:0005524">
    <property type="term" value="F:ATP binding"/>
    <property type="evidence" value="ECO:0007669"/>
    <property type="project" value="UniProtKB-UniRule"/>
</dbReference>
<dbReference type="FunFam" id="1.10.510.10:FF:000468">
    <property type="entry name" value="PTI1-like tyrosine-protein kinase 3"/>
    <property type="match status" value="1"/>
</dbReference>
<keyword evidence="14" id="KW-1015">Disulfide bond</keyword>
<evidence type="ECO:0000256" key="2">
    <source>
        <dbReference type="ARBA" id="ARBA00008684"/>
    </source>
</evidence>
<dbReference type="Pfam" id="PF00560">
    <property type="entry name" value="LRR_1"/>
    <property type="match status" value="2"/>
</dbReference>
<dbReference type="OrthoDB" id="978612at2759"/>
<keyword evidence="13 18" id="KW-0472">Membrane</keyword>
<keyword evidence="15" id="KW-0675">Receptor</keyword>
<dbReference type="InterPro" id="IPR001611">
    <property type="entry name" value="Leu-rich_rpt"/>
</dbReference>
<dbReference type="Pfam" id="PF00069">
    <property type="entry name" value="Pkinase"/>
    <property type="match status" value="1"/>
</dbReference>
<dbReference type="AlphaFoldDB" id="A0A8J5GU40"/>
<keyword evidence="12 18" id="KW-1133">Transmembrane helix</keyword>
<evidence type="ECO:0000313" key="21">
    <source>
        <dbReference type="EMBL" id="KAG6512812.1"/>
    </source>
</evidence>
<dbReference type="FunFam" id="3.80.10.10:FF:000190">
    <property type="entry name" value="Receptor-like kinase TMK4"/>
    <property type="match status" value="1"/>
</dbReference>
<dbReference type="InterPro" id="IPR003591">
    <property type="entry name" value="Leu-rich_rpt_typical-subtyp"/>
</dbReference>
<feature type="chain" id="PRO_5035172853" description="Protein kinase domain-containing protein" evidence="19">
    <location>
        <begin position="27"/>
        <end position="889"/>
    </location>
</feature>
<gene>
    <name evidence="21" type="ORF">ZIOFF_030941</name>
</gene>
<keyword evidence="8" id="KW-0677">Repeat</keyword>
<evidence type="ECO:0000256" key="9">
    <source>
        <dbReference type="ARBA" id="ARBA00022741"/>
    </source>
</evidence>
<evidence type="ECO:0000313" key="22">
    <source>
        <dbReference type="Proteomes" id="UP000734854"/>
    </source>
</evidence>
<dbReference type="CDD" id="cd14066">
    <property type="entry name" value="STKc_IRAK"/>
    <property type="match status" value="1"/>
</dbReference>
<evidence type="ECO:0000256" key="17">
    <source>
        <dbReference type="PROSITE-ProRule" id="PRU10141"/>
    </source>
</evidence>
<accession>A0A8J5GU40</accession>
<dbReference type="PROSITE" id="PS50011">
    <property type="entry name" value="PROTEIN_KINASE_DOM"/>
    <property type="match status" value="1"/>
</dbReference>
<evidence type="ECO:0000256" key="14">
    <source>
        <dbReference type="ARBA" id="ARBA00023157"/>
    </source>
</evidence>
<evidence type="ECO:0000256" key="16">
    <source>
        <dbReference type="ARBA" id="ARBA00023180"/>
    </source>
</evidence>
<dbReference type="PANTHER" id="PTHR47986">
    <property type="entry name" value="OSJNBA0070M12.3 PROTEIN"/>
    <property type="match status" value="1"/>
</dbReference>
<evidence type="ECO:0000256" key="12">
    <source>
        <dbReference type="ARBA" id="ARBA00022989"/>
    </source>
</evidence>
<feature type="binding site" evidence="17">
    <location>
        <position position="591"/>
    </location>
    <ligand>
        <name>ATP</name>
        <dbReference type="ChEBI" id="CHEBI:30616"/>
    </ligand>
</feature>
<dbReference type="SMART" id="SM00220">
    <property type="entry name" value="S_TKc"/>
    <property type="match status" value="1"/>
</dbReference>
<feature type="transmembrane region" description="Helical" evidence="18">
    <location>
        <begin position="474"/>
        <end position="499"/>
    </location>
</feature>
<keyword evidence="7 19" id="KW-0732">Signal</keyword>
<dbReference type="InterPro" id="IPR052422">
    <property type="entry name" value="Auxin_Ser/Thr_Kinase"/>
</dbReference>
<comment type="similarity">
    <text evidence="2">Belongs to the protein kinase superfamily. Ser/Thr protein kinase family.</text>
</comment>
<protein>
    <recommendedName>
        <fullName evidence="20">Protein kinase domain-containing protein</fullName>
    </recommendedName>
</protein>
<evidence type="ECO:0000256" key="19">
    <source>
        <dbReference type="SAM" id="SignalP"/>
    </source>
</evidence>
<evidence type="ECO:0000259" key="20">
    <source>
        <dbReference type="PROSITE" id="PS50011"/>
    </source>
</evidence>
<keyword evidence="4" id="KW-0433">Leucine-rich repeat</keyword>
<keyword evidence="16" id="KW-0325">Glycoprotein</keyword>
<dbReference type="InterPro" id="IPR017441">
    <property type="entry name" value="Protein_kinase_ATP_BS"/>
</dbReference>
<keyword evidence="9 17" id="KW-0547">Nucleotide-binding</keyword>
<evidence type="ECO:0000256" key="8">
    <source>
        <dbReference type="ARBA" id="ARBA00022737"/>
    </source>
</evidence>
<evidence type="ECO:0000256" key="18">
    <source>
        <dbReference type="SAM" id="Phobius"/>
    </source>
</evidence>
<name>A0A8J5GU40_ZINOF</name>
<dbReference type="Pfam" id="PF08263">
    <property type="entry name" value="LRRNT_2"/>
    <property type="match status" value="2"/>
</dbReference>
<feature type="signal peptide" evidence="19">
    <location>
        <begin position="1"/>
        <end position="26"/>
    </location>
</feature>
<evidence type="ECO:0000256" key="11">
    <source>
        <dbReference type="ARBA" id="ARBA00022840"/>
    </source>
</evidence>
<keyword evidence="6 18" id="KW-0812">Transmembrane</keyword>
<keyword evidence="3" id="KW-1003">Cell membrane</keyword>
<keyword evidence="5" id="KW-0808">Transferase</keyword>
<keyword evidence="10" id="KW-0418">Kinase</keyword>
<dbReference type="Pfam" id="PF13855">
    <property type="entry name" value="LRR_8"/>
    <property type="match status" value="1"/>
</dbReference>
<evidence type="ECO:0000256" key="10">
    <source>
        <dbReference type="ARBA" id="ARBA00022777"/>
    </source>
</evidence>
<dbReference type="PROSITE" id="PS00107">
    <property type="entry name" value="PROTEIN_KINASE_ATP"/>
    <property type="match status" value="1"/>
</dbReference>
<dbReference type="PROSITE" id="PS00108">
    <property type="entry name" value="PROTEIN_KINASE_ST"/>
    <property type="match status" value="1"/>
</dbReference>
<dbReference type="SMART" id="SM00369">
    <property type="entry name" value="LRR_TYP"/>
    <property type="match status" value="5"/>
</dbReference>
<dbReference type="InterPro" id="IPR013210">
    <property type="entry name" value="LRR_N_plant-typ"/>
</dbReference>
<dbReference type="InterPro" id="IPR000719">
    <property type="entry name" value="Prot_kinase_dom"/>
</dbReference>
<sequence length="889" mass="96626">MVRKKRHRRLIVFLLFFLLCLRPIQCRSATSSDDVEAMSDLSLSLSGLPSSWKPGSDPCSWDGVTCSAGRVTAINLVSRGVSGSLPPSLSSLSALTSLNLQHNRLSGPLPLLPNLSSLQSISLEDNAFDSIPDSFFAGLLGLQSITLDGLPLAPWNLTRDLASAAGLAEFSAANSSLYGPLPDFLGSLPSLSILRLSYNHLSGTLPPSFAGSGLQQLFLNSQQSPDKLSGRIDVIGAMPQLTVFWIQTNAFTGPIPDLSNLTSLESFNARDNALTGVVPASLTASLTLKNVSLSNNVLQGSFPQFASKSVAVDIDKGNQFCRPAPGPCDPRVTVLLDIAAGFGYPALLAKSWKGDQPCGANWLGVTCDAQGNAIVLNFANQHFGGEISPVFSNLTSLRQLILSSNDLSGSIPGSLTQLPQLQLLDVTNNSLSGKVPAFGTSVTLKLDGNPKLGDDSGSGGGSSPFIKSTPSSSALIAGLILAMAVAMAVVIACSVGFYYRRRKLEEKSKHILTDTQSYKIGLNGLNYNSESIAPISTDSLNQYSVEAQSMHISIQSLRTATGNFSKANILGSGGFGVVYKGDHNGTVIAVKRNGYDLIGNKGNEEFKAEIEVLRKVKHKNLVALVGFSNEDRERLLVYEYMAGGTLTERLFKWQDTGEPPLNWNQRLVIALDVARAIEYLHSFAQESYIHRDLKPSNILLDKDLRAKVSDFGLVKLAADNQKSMQTRLAGTFGYLAPEYATTGRVSTKVDVYAFGVILMELITGRKVLDESQDPEDIHLVAFFRRKFSQEKDKFLTEMMDQTLELDEEAKQSWAEVADLAWHSTTREPHQRPDMSHAVNRLAPLVDQWRPTNYVDEDDDEPSMSLSERMEKWQCNDTTFTTYTFDSTLK</sequence>
<dbReference type="Proteomes" id="UP000734854">
    <property type="component" value="Unassembled WGS sequence"/>
</dbReference>
<dbReference type="EMBL" id="JACMSC010000008">
    <property type="protein sequence ID" value="KAG6512812.1"/>
    <property type="molecule type" value="Genomic_DNA"/>
</dbReference>
<keyword evidence="22" id="KW-1185">Reference proteome</keyword>
<dbReference type="GO" id="GO:0005886">
    <property type="term" value="C:plasma membrane"/>
    <property type="evidence" value="ECO:0007669"/>
    <property type="project" value="UniProtKB-SubCell"/>
</dbReference>
<evidence type="ECO:0000256" key="6">
    <source>
        <dbReference type="ARBA" id="ARBA00022692"/>
    </source>
</evidence>
<dbReference type="FunFam" id="3.80.10.10:FF:000129">
    <property type="entry name" value="Leucine-rich repeat receptor-like kinase"/>
    <property type="match status" value="1"/>
</dbReference>
<evidence type="ECO:0000256" key="5">
    <source>
        <dbReference type="ARBA" id="ARBA00022679"/>
    </source>
</evidence>
<evidence type="ECO:0000256" key="7">
    <source>
        <dbReference type="ARBA" id="ARBA00022729"/>
    </source>
</evidence>
<comment type="subcellular location">
    <subcellularLocation>
        <location evidence="1">Cell membrane</location>
        <topology evidence="1">Single-pass membrane protein</topology>
    </subcellularLocation>
</comment>
<reference evidence="21 22" key="1">
    <citation type="submission" date="2020-08" db="EMBL/GenBank/DDBJ databases">
        <title>Plant Genome Project.</title>
        <authorList>
            <person name="Zhang R.-G."/>
        </authorList>
    </citation>
    <scope>NUCLEOTIDE SEQUENCE [LARGE SCALE GENOMIC DNA]</scope>
    <source>
        <tissue evidence="21">Rhizome</tissue>
    </source>
</reference>
<keyword evidence="11 17" id="KW-0067">ATP-binding</keyword>
<dbReference type="GO" id="GO:0004672">
    <property type="term" value="F:protein kinase activity"/>
    <property type="evidence" value="ECO:0007669"/>
    <property type="project" value="InterPro"/>
</dbReference>
<evidence type="ECO:0000256" key="15">
    <source>
        <dbReference type="ARBA" id="ARBA00023170"/>
    </source>
</evidence>
<evidence type="ECO:0000256" key="1">
    <source>
        <dbReference type="ARBA" id="ARBA00004162"/>
    </source>
</evidence>
<evidence type="ECO:0000256" key="13">
    <source>
        <dbReference type="ARBA" id="ARBA00023136"/>
    </source>
</evidence>
<evidence type="ECO:0000256" key="4">
    <source>
        <dbReference type="ARBA" id="ARBA00022614"/>
    </source>
</evidence>
<proteinExistence type="inferred from homology"/>
<dbReference type="PANTHER" id="PTHR47986:SF34">
    <property type="entry name" value="RECEPTOR-LIKE KINASE TMK2"/>
    <property type="match status" value="1"/>
</dbReference>
<dbReference type="InterPro" id="IPR008271">
    <property type="entry name" value="Ser/Thr_kinase_AS"/>
</dbReference>
<dbReference type="FunFam" id="3.30.200.20:FF:000162">
    <property type="entry name" value="Adenine nucleotide alpha hydrolase-like domain kinase"/>
    <property type="match status" value="1"/>
</dbReference>
<comment type="caution">
    <text evidence="21">The sequence shown here is derived from an EMBL/GenBank/DDBJ whole genome shotgun (WGS) entry which is preliminary data.</text>
</comment>
<feature type="domain" description="Protein kinase" evidence="20">
    <location>
        <begin position="564"/>
        <end position="825"/>
    </location>
</feature>
<evidence type="ECO:0000256" key="3">
    <source>
        <dbReference type="ARBA" id="ARBA00022475"/>
    </source>
</evidence>